<dbReference type="Gene3D" id="1.10.357.10">
    <property type="entry name" value="Tetracycline Repressor, domain 2"/>
    <property type="match status" value="1"/>
</dbReference>
<dbReference type="PANTHER" id="PTHR43479">
    <property type="entry name" value="ACREF/ENVCD OPERON REPRESSOR-RELATED"/>
    <property type="match status" value="1"/>
</dbReference>
<evidence type="ECO:0000313" key="4">
    <source>
        <dbReference type="EMBL" id="TCO26640.1"/>
    </source>
</evidence>
<dbReference type="InterPro" id="IPR009057">
    <property type="entry name" value="Homeodomain-like_sf"/>
</dbReference>
<gene>
    <name evidence="4" type="ORF">EV652_107533</name>
</gene>
<dbReference type="SUPFAM" id="SSF46689">
    <property type="entry name" value="Homeodomain-like"/>
    <property type="match status" value="1"/>
</dbReference>
<comment type="caution">
    <text evidence="4">The sequence shown here is derived from an EMBL/GenBank/DDBJ whole genome shotgun (WGS) entry which is preliminary data.</text>
</comment>
<protein>
    <submittedName>
        <fullName evidence="4">TetR family transcriptional regulator</fullName>
    </submittedName>
</protein>
<evidence type="ECO:0000256" key="1">
    <source>
        <dbReference type="ARBA" id="ARBA00023125"/>
    </source>
</evidence>
<dbReference type="PROSITE" id="PS50977">
    <property type="entry name" value="HTH_TETR_2"/>
    <property type="match status" value="1"/>
</dbReference>
<organism evidence="4 5">
    <name type="scientific">Kribbella steppae</name>
    <dbReference type="NCBI Taxonomy" id="2512223"/>
    <lineage>
        <taxon>Bacteria</taxon>
        <taxon>Bacillati</taxon>
        <taxon>Actinomycetota</taxon>
        <taxon>Actinomycetes</taxon>
        <taxon>Propionibacteriales</taxon>
        <taxon>Kribbellaceae</taxon>
        <taxon>Kribbella</taxon>
    </lineage>
</organism>
<dbReference type="AlphaFoldDB" id="A0A4R2HEE6"/>
<dbReference type="Proteomes" id="UP000294508">
    <property type="component" value="Unassembled WGS sequence"/>
</dbReference>
<evidence type="ECO:0000256" key="2">
    <source>
        <dbReference type="PROSITE-ProRule" id="PRU00335"/>
    </source>
</evidence>
<name>A0A4R2HEE6_9ACTN</name>
<proteinExistence type="predicted"/>
<dbReference type="Pfam" id="PF00440">
    <property type="entry name" value="TetR_N"/>
    <property type="match status" value="1"/>
</dbReference>
<evidence type="ECO:0000259" key="3">
    <source>
        <dbReference type="PROSITE" id="PS50977"/>
    </source>
</evidence>
<sequence>MKSGYEQEFVFRTRSLGYSSATRGNVQRMGRTIRGLDAEQRRAERREQLLDAALKLFAANGYINTSIEQICSTAYIGTKSFYEVFTNREDCYVALLQRTSERLQEQVAGLAAQAVGNEREVAPKLIQVFAHALLDDPRVARVTFGMAAGISPLVERQRRTNRRWAAGFLEQLWDRYDGPPRGRDAADQRAVRHSVAIGLVGGLFDLISDWFLDADPTKPDQIETLIDDMTTYYIVVRRGLLT</sequence>
<dbReference type="PANTHER" id="PTHR43479:SF11">
    <property type="entry name" value="ACREF_ENVCD OPERON REPRESSOR-RELATED"/>
    <property type="match status" value="1"/>
</dbReference>
<dbReference type="GO" id="GO:0003677">
    <property type="term" value="F:DNA binding"/>
    <property type="evidence" value="ECO:0007669"/>
    <property type="project" value="UniProtKB-UniRule"/>
</dbReference>
<accession>A0A4R2HEE6</accession>
<dbReference type="EMBL" id="SLWN01000007">
    <property type="protein sequence ID" value="TCO26640.1"/>
    <property type="molecule type" value="Genomic_DNA"/>
</dbReference>
<reference evidence="4 5" key="1">
    <citation type="journal article" date="2015" name="Stand. Genomic Sci.">
        <title>Genomic Encyclopedia of Bacterial and Archaeal Type Strains, Phase III: the genomes of soil and plant-associated and newly described type strains.</title>
        <authorList>
            <person name="Whitman W.B."/>
            <person name="Woyke T."/>
            <person name="Klenk H.P."/>
            <person name="Zhou Y."/>
            <person name="Lilburn T.G."/>
            <person name="Beck B.J."/>
            <person name="De Vos P."/>
            <person name="Vandamme P."/>
            <person name="Eisen J.A."/>
            <person name="Garrity G."/>
            <person name="Hugenholtz P."/>
            <person name="Kyrpides N.C."/>
        </authorList>
    </citation>
    <scope>NUCLEOTIDE SEQUENCE [LARGE SCALE GENOMIC DNA]</scope>
    <source>
        <strain evidence="4 5">VKM Ac-2572</strain>
    </source>
</reference>
<dbReference type="InterPro" id="IPR001647">
    <property type="entry name" value="HTH_TetR"/>
</dbReference>
<keyword evidence="5" id="KW-1185">Reference proteome</keyword>
<evidence type="ECO:0000313" key="5">
    <source>
        <dbReference type="Proteomes" id="UP000294508"/>
    </source>
</evidence>
<feature type="domain" description="HTH tetR-type" evidence="3">
    <location>
        <begin position="43"/>
        <end position="103"/>
    </location>
</feature>
<feature type="DNA-binding region" description="H-T-H motif" evidence="2">
    <location>
        <begin position="66"/>
        <end position="85"/>
    </location>
</feature>
<keyword evidence="1 2" id="KW-0238">DNA-binding</keyword>
<dbReference type="InterPro" id="IPR050624">
    <property type="entry name" value="HTH-type_Tx_Regulator"/>
</dbReference>